<reference evidence="2" key="1">
    <citation type="submission" date="2023-07" db="EMBL/GenBank/DDBJ databases">
        <title>draft genome sequence of fig (Ficus carica).</title>
        <authorList>
            <person name="Takahashi T."/>
            <person name="Nishimura K."/>
        </authorList>
    </citation>
    <scope>NUCLEOTIDE SEQUENCE</scope>
</reference>
<name>A0AA88CVN1_FICCA</name>
<evidence type="ECO:0000313" key="2">
    <source>
        <dbReference type="EMBL" id="GMN33595.1"/>
    </source>
</evidence>
<dbReference type="PANTHER" id="PTHR31365">
    <property type="entry name" value="EXPRESSED PROTEIN"/>
    <property type="match status" value="1"/>
</dbReference>
<dbReference type="GO" id="GO:0005759">
    <property type="term" value="C:mitochondrial matrix"/>
    <property type="evidence" value="ECO:0007669"/>
    <property type="project" value="InterPro"/>
</dbReference>
<dbReference type="Pfam" id="PF02330">
    <property type="entry name" value="MAM33"/>
    <property type="match status" value="1"/>
</dbReference>
<evidence type="ECO:0000313" key="1">
    <source>
        <dbReference type="EMBL" id="GMN33583.1"/>
    </source>
</evidence>
<dbReference type="Proteomes" id="UP001187192">
    <property type="component" value="Unassembled WGS sequence"/>
</dbReference>
<dbReference type="EMBL" id="BTGU01002070">
    <property type="protein sequence ID" value="GMN33583.1"/>
    <property type="molecule type" value="Genomic_DNA"/>
</dbReference>
<dbReference type="EMBL" id="BTGU01002071">
    <property type="protein sequence ID" value="GMN33595.1"/>
    <property type="molecule type" value="Genomic_DNA"/>
</dbReference>
<dbReference type="PANTHER" id="PTHR31365:SF2">
    <property type="entry name" value="OS01G0771100 PROTEIN"/>
    <property type="match status" value="1"/>
</dbReference>
<dbReference type="AlphaFoldDB" id="A0AA88CVN1"/>
<organism evidence="2 3">
    <name type="scientific">Ficus carica</name>
    <name type="common">Common fig</name>
    <dbReference type="NCBI Taxonomy" id="3494"/>
    <lineage>
        <taxon>Eukaryota</taxon>
        <taxon>Viridiplantae</taxon>
        <taxon>Streptophyta</taxon>
        <taxon>Embryophyta</taxon>
        <taxon>Tracheophyta</taxon>
        <taxon>Spermatophyta</taxon>
        <taxon>Magnoliopsida</taxon>
        <taxon>eudicotyledons</taxon>
        <taxon>Gunneridae</taxon>
        <taxon>Pentapetalae</taxon>
        <taxon>rosids</taxon>
        <taxon>fabids</taxon>
        <taxon>Rosales</taxon>
        <taxon>Moraceae</taxon>
        <taxon>Ficeae</taxon>
        <taxon>Ficus</taxon>
    </lineage>
</organism>
<dbReference type="Gene3D" id="3.10.280.10">
    <property type="entry name" value="Mitochondrial glycoprotein"/>
    <property type="match status" value="1"/>
</dbReference>
<accession>A0AA88CVN1</accession>
<keyword evidence="3" id="KW-1185">Reference proteome</keyword>
<dbReference type="SUPFAM" id="SSF54529">
    <property type="entry name" value="Mitochondrial glycoprotein MAM33-like"/>
    <property type="match status" value="1"/>
</dbReference>
<protein>
    <submittedName>
        <fullName evidence="2">Uncharacterized protein</fullName>
    </submittedName>
</protein>
<comment type="caution">
    <text evidence="2">The sequence shown here is derived from an EMBL/GenBank/DDBJ whole genome shotgun (WGS) entry which is preliminary data.</text>
</comment>
<dbReference type="InterPro" id="IPR003428">
    <property type="entry name" value="MAM33"/>
</dbReference>
<gene>
    <name evidence="1" type="ORF">TIFTF001_041914</name>
    <name evidence="2" type="ORF">TIFTF001_041915</name>
</gene>
<sequence length="169" mass="18717">MWRRKVLTCALQNHPWRTIAIRRSSSVSSAIDSMILRSLKDHYLEISKMAPPPVNPPTPFSVVKGALDNNGPVLRRSYGDEEIRISVMRLANILPDAAEADADADGDIDDINQLFLHVDVSKAGEKESLHFLCGLYPDALGIHSVSMRLKFETLDSNVVSPSYTGPVFE</sequence>
<evidence type="ECO:0000313" key="3">
    <source>
        <dbReference type="Proteomes" id="UP001187192"/>
    </source>
</evidence>
<dbReference type="InterPro" id="IPR036561">
    <property type="entry name" value="MAM33_sf"/>
</dbReference>
<proteinExistence type="predicted"/>